<reference evidence="2" key="1">
    <citation type="journal article" date="2019" name="Int. J. Syst. Evol. Microbiol.">
        <title>The Global Catalogue of Microorganisms (GCM) 10K type strain sequencing project: providing services to taxonomists for standard genome sequencing and annotation.</title>
        <authorList>
            <consortium name="The Broad Institute Genomics Platform"/>
            <consortium name="The Broad Institute Genome Sequencing Center for Infectious Disease"/>
            <person name="Wu L."/>
            <person name="Ma J."/>
        </authorList>
    </citation>
    <scope>NUCLEOTIDE SEQUENCE [LARGE SCALE GENOMIC DNA]</scope>
    <source>
        <strain evidence="2">NCAIM B.01391</strain>
    </source>
</reference>
<evidence type="ECO:0000313" key="1">
    <source>
        <dbReference type="EMBL" id="MFC5423739.1"/>
    </source>
</evidence>
<comment type="caution">
    <text evidence="1">The sequence shown here is derived from an EMBL/GenBank/DDBJ whole genome shotgun (WGS) entry which is preliminary data.</text>
</comment>
<organism evidence="1 2">
    <name type="scientific">Bosea eneae</name>
    <dbReference type="NCBI Taxonomy" id="151454"/>
    <lineage>
        <taxon>Bacteria</taxon>
        <taxon>Pseudomonadati</taxon>
        <taxon>Pseudomonadota</taxon>
        <taxon>Alphaproteobacteria</taxon>
        <taxon>Hyphomicrobiales</taxon>
        <taxon>Boseaceae</taxon>
        <taxon>Bosea</taxon>
    </lineage>
</organism>
<accession>A0ABW0J1F2</accession>
<sequence length="238" mass="26232">MLITFSIVHDMFLSALELEQTDQHPGVAGRWNDHPVVGQEALGGSCISQSELPDAAWRHLCQSFGILFAGGVLAAEACLFPLERDQLRDILRNVFLDAARPYAARKDGSAAATQPRIEDQPELLGRTLKRLKANGLLVERSAASTAGVQIAGYWEKAGGRIIYTMHSAGLRKALASDDRLDVVLLFLRNRNALIGQKSSNALKGSLLQQCETSPRWPDGRNVRSIVFFRRIRSPRKTS</sequence>
<protein>
    <submittedName>
        <fullName evidence="1">Uncharacterized protein</fullName>
    </submittedName>
</protein>
<evidence type="ECO:0000313" key="2">
    <source>
        <dbReference type="Proteomes" id="UP001596053"/>
    </source>
</evidence>
<dbReference type="EMBL" id="JBHSLW010000104">
    <property type="protein sequence ID" value="MFC5423739.1"/>
    <property type="molecule type" value="Genomic_DNA"/>
</dbReference>
<dbReference type="RefSeq" id="WP_377801796.1">
    <property type="nucleotide sequence ID" value="NZ_JBHSLW010000104.1"/>
</dbReference>
<gene>
    <name evidence="1" type="ORF">ACFPOB_29845</name>
</gene>
<dbReference type="Proteomes" id="UP001596053">
    <property type="component" value="Unassembled WGS sequence"/>
</dbReference>
<proteinExistence type="predicted"/>
<keyword evidence="2" id="KW-1185">Reference proteome</keyword>
<name>A0ABW0J1F2_9HYPH</name>